<comment type="subcellular location">
    <subcellularLocation>
        <location evidence="1">Cell membrane</location>
        <topology evidence="1">Multi-pass membrane protein</topology>
    </subcellularLocation>
</comment>
<feature type="transmembrane region" description="Helical" evidence="8">
    <location>
        <begin position="808"/>
        <end position="830"/>
    </location>
</feature>
<dbReference type="SUPFAM" id="SSF82689">
    <property type="entry name" value="Mechanosensitive channel protein MscS (YggB), C-terminal domain"/>
    <property type="match status" value="1"/>
</dbReference>
<keyword evidence="5 8" id="KW-1133">Transmembrane helix</keyword>
<evidence type="ECO:0000256" key="2">
    <source>
        <dbReference type="ARBA" id="ARBA00008017"/>
    </source>
</evidence>
<keyword evidence="3" id="KW-1003">Cell membrane</keyword>
<evidence type="ECO:0000259" key="10">
    <source>
        <dbReference type="Pfam" id="PF12794"/>
    </source>
</evidence>
<dbReference type="InterPro" id="IPR052702">
    <property type="entry name" value="MscS-like_channel"/>
</dbReference>
<dbReference type="Gene3D" id="1.10.287.1260">
    <property type="match status" value="1"/>
</dbReference>
<gene>
    <name evidence="12" type="primary">mscK_1</name>
    <name evidence="12" type="ORF">Poly41_17350</name>
</gene>
<dbReference type="EMBL" id="SJPV01000002">
    <property type="protein sequence ID" value="TWU40900.1"/>
    <property type="molecule type" value="Genomic_DNA"/>
</dbReference>
<dbReference type="AlphaFoldDB" id="A0A5C6DVZ1"/>
<dbReference type="InterPro" id="IPR025692">
    <property type="entry name" value="MscS_IM_dom1"/>
</dbReference>
<protein>
    <submittedName>
        <fullName evidence="12">Mechanosensitive channel MscK</fullName>
    </submittedName>
</protein>
<feature type="domain" description="Mechanosensitive ion channel MscS" evidence="9">
    <location>
        <begin position="853"/>
        <end position="916"/>
    </location>
</feature>
<evidence type="ECO:0000256" key="6">
    <source>
        <dbReference type="ARBA" id="ARBA00023136"/>
    </source>
</evidence>
<evidence type="ECO:0000256" key="3">
    <source>
        <dbReference type="ARBA" id="ARBA00022475"/>
    </source>
</evidence>
<dbReference type="InterPro" id="IPR011014">
    <property type="entry name" value="MscS_channel_TM-2"/>
</dbReference>
<evidence type="ECO:0000256" key="7">
    <source>
        <dbReference type="SAM" id="MobiDB-lite"/>
    </source>
</evidence>
<feature type="transmembrane region" description="Helical" evidence="8">
    <location>
        <begin position="21"/>
        <end position="43"/>
    </location>
</feature>
<comment type="similarity">
    <text evidence="2">Belongs to the MscS (TC 1.A.23) family.</text>
</comment>
<feature type="region of interest" description="Disordered" evidence="7">
    <location>
        <begin position="62"/>
        <end position="95"/>
    </location>
</feature>
<evidence type="ECO:0000313" key="12">
    <source>
        <dbReference type="EMBL" id="TWU40900.1"/>
    </source>
</evidence>
<sequence length="1039" mass="114942">MLHRNNLHCRLTRCGGRLTSASIVSLARLLAAVLLVALVFGMVDSNRSVAQNAFESRSYPTRVYPSSQSATSQPAVSYAPDYRPSTTYPSPPRQAVTQPAYYPIERSRDATYPPRDRVSEVGSGDDRRFTQVATLADPRGDWTTTTAIGEAPPSPYRSTQIAAARQNAAYLRKMAQSTSPVAAKFATENADFADQWAELAETYQQLAIRIDETDATRVTTARDYEDVQSKLRLYGLTPTVGLLLQHKKEQLDQWQAHHSSSLFASQELAESRQHQLELEMVPYDGSDAIGQANEILVNAAVDSTLANTTSLVTQLQDLLRQRAYWLGLLTQGYSDYRLKLGELDSATTAFTSLSNDYRKLIDRHVTWIRSDDPLSLRDVRHLKGGMSALFHSDRSSDFGYSIQRNWKSDPLSGIGLIALIITIGLARWRCKSWLVGIGNRKTLRDTTTNLRKVAAGLLTVSVATALPGMLYAIARWLGNGVVSESTLHASSSLYAASLVTLLVELPRQLLRNHGFIDKHVDIELPRRTNAVRYMTVIGFGLALAAYLITLSGLIDHGMWRASVSRFGFLAAMLLVVWTAHLSLRPSGGFLEPLVAKLGGRVIYRIRLVIYLVGIGFPFALMTLSALGYTFTANELVNRAIITLASVGIALTLWEPVKILSSSAWQLLTGSQPIRQFDEYGEIQSESVSGTLAEHSLELKHHLAFLCQCTLVVGAMVCFGWLWIDVFPNVRMGNPVVWTVQDTVMVSAVDATGHSITRSVVETTPITAMHLLLAAATLFVAFQLAKLLPAMFDALVLQRVSFDEGMEHFTLVLGRCLLFGVGCLVACKWIGIQWKSIEWLAVGLTVGLGFGLQDMVRNLFGGFIVLFEKPARLGDLITVGKVTGRVASQKFRTTVLSDENGREVIVPNKNFVNEDVVHWMGAGRLNVIPIEVAINRSVRPADICRTLQELVIEQPDVLLTPSPHATLVCVGKRSQRIEVRAWIEEGQDPSRFRDALLRLVKDFLREKELLVANQPSQPAMEEKTSGLYPSKHQTVRRRSA</sequence>
<comment type="caution">
    <text evidence="12">The sequence shown here is derived from an EMBL/GenBank/DDBJ whole genome shotgun (WGS) entry which is preliminary data.</text>
</comment>
<organism evidence="12 13">
    <name type="scientific">Novipirellula artificiosorum</name>
    <dbReference type="NCBI Taxonomy" id="2528016"/>
    <lineage>
        <taxon>Bacteria</taxon>
        <taxon>Pseudomonadati</taxon>
        <taxon>Planctomycetota</taxon>
        <taxon>Planctomycetia</taxon>
        <taxon>Pirellulales</taxon>
        <taxon>Pirellulaceae</taxon>
        <taxon>Novipirellula</taxon>
    </lineage>
</organism>
<dbReference type="RefSeq" id="WP_231615514.1">
    <property type="nucleotide sequence ID" value="NZ_SJPV01000002.1"/>
</dbReference>
<evidence type="ECO:0000259" key="11">
    <source>
        <dbReference type="Pfam" id="PF21082"/>
    </source>
</evidence>
<feature type="transmembrane region" description="Helical" evidence="8">
    <location>
        <begin position="566"/>
        <end position="586"/>
    </location>
</feature>
<dbReference type="GO" id="GO:0005886">
    <property type="term" value="C:plasma membrane"/>
    <property type="evidence" value="ECO:0007669"/>
    <property type="project" value="UniProtKB-SubCell"/>
</dbReference>
<feature type="region of interest" description="Disordered" evidence="7">
    <location>
        <begin position="1013"/>
        <end position="1039"/>
    </location>
</feature>
<keyword evidence="4 8" id="KW-0812">Transmembrane</keyword>
<dbReference type="Pfam" id="PF12794">
    <property type="entry name" value="MscS_TM"/>
    <property type="match status" value="1"/>
</dbReference>
<feature type="transmembrane region" description="Helical" evidence="8">
    <location>
        <begin position="531"/>
        <end position="554"/>
    </location>
</feature>
<dbReference type="Pfam" id="PF00924">
    <property type="entry name" value="MS_channel_2nd"/>
    <property type="match status" value="1"/>
</dbReference>
<feature type="transmembrane region" description="Helical" evidence="8">
    <location>
        <begin position="449"/>
        <end position="473"/>
    </location>
</feature>
<feature type="compositionally biased region" description="Polar residues" evidence="7">
    <location>
        <begin position="62"/>
        <end position="75"/>
    </location>
</feature>
<proteinExistence type="inferred from homology"/>
<keyword evidence="6 8" id="KW-0472">Membrane</keyword>
<name>A0A5C6DVZ1_9BACT</name>
<reference evidence="12 13" key="1">
    <citation type="submission" date="2019-02" db="EMBL/GenBank/DDBJ databases">
        <title>Deep-cultivation of Planctomycetes and their phenomic and genomic characterization uncovers novel biology.</title>
        <authorList>
            <person name="Wiegand S."/>
            <person name="Jogler M."/>
            <person name="Boedeker C."/>
            <person name="Pinto D."/>
            <person name="Vollmers J."/>
            <person name="Rivas-Marin E."/>
            <person name="Kohn T."/>
            <person name="Peeters S.H."/>
            <person name="Heuer A."/>
            <person name="Rast P."/>
            <person name="Oberbeckmann S."/>
            <person name="Bunk B."/>
            <person name="Jeske O."/>
            <person name="Meyerdierks A."/>
            <person name="Storesund J.E."/>
            <person name="Kallscheuer N."/>
            <person name="Luecker S."/>
            <person name="Lage O.M."/>
            <person name="Pohl T."/>
            <person name="Merkel B.J."/>
            <person name="Hornburger P."/>
            <person name="Mueller R.-W."/>
            <person name="Bruemmer F."/>
            <person name="Labrenz M."/>
            <person name="Spormann A.M."/>
            <person name="Op Den Camp H."/>
            <person name="Overmann J."/>
            <person name="Amann R."/>
            <person name="Jetten M.S.M."/>
            <person name="Mascher T."/>
            <person name="Medema M.H."/>
            <person name="Devos D.P."/>
            <person name="Kaster A.-K."/>
            <person name="Ovreas L."/>
            <person name="Rohde M."/>
            <person name="Galperin M.Y."/>
            <person name="Jogler C."/>
        </authorList>
    </citation>
    <scope>NUCLEOTIDE SEQUENCE [LARGE SCALE GENOMIC DNA]</scope>
    <source>
        <strain evidence="12 13">Poly41</strain>
    </source>
</reference>
<dbReference type="PANTHER" id="PTHR30347:SF1">
    <property type="entry name" value="MECHANOSENSITIVE CHANNEL MSCK"/>
    <property type="match status" value="1"/>
</dbReference>
<dbReference type="Pfam" id="PF21082">
    <property type="entry name" value="MS_channel_3rd"/>
    <property type="match status" value="1"/>
</dbReference>
<feature type="transmembrane region" description="Helical" evidence="8">
    <location>
        <begin position="411"/>
        <end position="428"/>
    </location>
</feature>
<dbReference type="SUPFAM" id="SSF82861">
    <property type="entry name" value="Mechanosensitive channel protein MscS (YggB), transmembrane region"/>
    <property type="match status" value="1"/>
</dbReference>
<evidence type="ECO:0000256" key="4">
    <source>
        <dbReference type="ARBA" id="ARBA00022692"/>
    </source>
</evidence>
<evidence type="ECO:0000313" key="13">
    <source>
        <dbReference type="Proteomes" id="UP000319143"/>
    </source>
</evidence>
<dbReference type="InterPro" id="IPR010920">
    <property type="entry name" value="LSM_dom_sf"/>
</dbReference>
<evidence type="ECO:0000256" key="8">
    <source>
        <dbReference type="SAM" id="Phobius"/>
    </source>
</evidence>
<feature type="domain" description="Mechanosensitive ion channel inner membrane" evidence="10">
    <location>
        <begin position="413"/>
        <end position="651"/>
    </location>
</feature>
<dbReference type="InterPro" id="IPR049278">
    <property type="entry name" value="MS_channel_C"/>
</dbReference>
<feature type="domain" description="Mechanosensitive ion channel MscS C-terminal" evidence="11">
    <location>
        <begin position="926"/>
        <end position="1006"/>
    </location>
</feature>
<keyword evidence="13" id="KW-1185">Reference proteome</keyword>
<feature type="transmembrane region" description="Helical" evidence="8">
    <location>
        <begin position="702"/>
        <end position="723"/>
    </location>
</feature>
<feature type="transmembrane region" description="Helical" evidence="8">
    <location>
        <begin position="607"/>
        <end position="629"/>
    </location>
</feature>
<dbReference type="InterPro" id="IPR023408">
    <property type="entry name" value="MscS_beta-dom_sf"/>
</dbReference>
<feature type="transmembrane region" description="Helical" evidence="8">
    <location>
        <begin position="836"/>
        <end position="855"/>
    </location>
</feature>
<dbReference type="Gene3D" id="2.30.30.60">
    <property type="match status" value="1"/>
</dbReference>
<dbReference type="SUPFAM" id="SSF50182">
    <property type="entry name" value="Sm-like ribonucleoproteins"/>
    <property type="match status" value="1"/>
</dbReference>
<dbReference type="GO" id="GO:0008381">
    <property type="term" value="F:mechanosensitive monoatomic ion channel activity"/>
    <property type="evidence" value="ECO:0007669"/>
    <property type="project" value="UniProtKB-ARBA"/>
</dbReference>
<feature type="transmembrane region" description="Helical" evidence="8">
    <location>
        <begin position="767"/>
        <end position="787"/>
    </location>
</feature>
<feature type="transmembrane region" description="Helical" evidence="8">
    <location>
        <begin position="635"/>
        <end position="653"/>
    </location>
</feature>
<dbReference type="PANTHER" id="PTHR30347">
    <property type="entry name" value="POTASSIUM CHANNEL RELATED"/>
    <property type="match status" value="1"/>
</dbReference>
<evidence type="ECO:0000256" key="5">
    <source>
        <dbReference type="ARBA" id="ARBA00022989"/>
    </source>
</evidence>
<evidence type="ECO:0000256" key="1">
    <source>
        <dbReference type="ARBA" id="ARBA00004651"/>
    </source>
</evidence>
<dbReference type="InterPro" id="IPR006685">
    <property type="entry name" value="MscS_channel_2nd"/>
</dbReference>
<dbReference type="Proteomes" id="UP000319143">
    <property type="component" value="Unassembled WGS sequence"/>
</dbReference>
<evidence type="ECO:0000259" key="9">
    <source>
        <dbReference type="Pfam" id="PF00924"/>
    </source>
</evidence>
<accession>A0A5C6DVZ1</accession>
<dbReference type="InterPro" id="IPR011066">
    <property type="entry name" value="MscS_channel_C_sf"/>
</dbReference>